<dbReference type="Proteomes" id="UP000243807">
    <property type="component" value="Chromosome"/>
</dbReference>
<evidence type="ECO:0000256" key="1">
    <source>
        <dbReference type="ARBA" id="ARBA00008683"/>
    </source>
</evidence>
<dbReference type="InterPro" id="IPR029045">
    <property type="entry name" value="ClpP/crotonase-like_dom_sf"/>
</dbReference>
<dbReference type="AlphaFoldDB" id="A0A1P8UH29"/>
<dbReference type="RefSeq" id="WP_076836783.1">
    <property type="nucleotide sequence ID" value="NZ_CP019434.1"/>
</dbReference>
<evidence type="ECO:0000256" key="3">
    <source>
        <dbReference type="ARBA" id="ARBA00022801"/>
    </source>
</evidence>
<proteinExistence type="inferred from homology"/>
<keyword evidence="2 7" id="KW-0645">Protease</keyword>
<comment type="similarity">
    <text evidence="1">Belongs to the peptidase S49 family.</text>
</comment>
<sequence length="438" mass="45913">MTLIHLASRLYGTPLLIARPKLDVILSVLGSRIGLLPQSLPDLDMALPAPRQSVPSTQTGIAVIPVVGTLVRRSMGIEAASGLMSYGEIEARLDTALADPQVAGILLDLDSPGGEASGVFELAERIRAASTIKPIWAHANDAAYSAAFAIAAACQRLTLSQTAGVGSIGVIALHVDQSVKDAKDGLNYTAVFAGNHKNDFSPHEPLTPQATTALQTEVDRLYDIFVNQVGQMRGIDPDAVRATEAGLFYGEQAVAAGLADAVMPFDAVMTEFTDALAAKQRLAQPGVARASPRSLSTQSISNPPRSKPFTLENTMTDPKDDHENPSDPADTAPQGDQPQTDSDSQPTPAAQAALAQSFASGRGQAQAIAEMCLIAGQSQRTAEFLAAGFSEAQVRRALLDARADQPEIASRITADAGTSQHPENSPVVAAVKKLNAKE</sequence>
<feature type="compositionally biased region" description="Low complexity" evidence="5">
    <location>
        <begin position="344"/>
        <end position="357"/>
    </location>
</feature>
<dbReference type="CDD" id="cd07022">
    <property type="entry name" value="S49_Sppa_36K_type"/>
    <property type="match status" value="1"/>
</dbReference>
<dbReference type="Gene3D" id="3.90.226.10">
    <property type="entry name" value="2-enoyl-CoA Hydratase, Chain A, domain 1"/>
    <property type="match status" value="1"/>
</dbReference>
<feature type="compositionally biased region" description="Polar residues" evidence="5">
    <location>
        <begin position="293"/>
        <end position="304"/>
    </location>
</feature>
<dbReference type="InterPro" id="IPR002142">
    <property type="entry name" value="Peptidase_S49"/>
</dbReference>
<dbReference type="OrthoDB" id="6999246at2"/>
<reference evidence="7 8" key="1">
    <citation type="submission" date="2017-01" db="EMBL/GenBank/DDBJ databases">
        <title>Draft sequence of Acidihalobacter ferrooxidans strain DSM 14175 (strain V8).</title>
        <authorList>
            <person name="Khaleque H.N."/>
            <person name="Ramsay J.P."/>
            <person name="Murphy R.J.T."/>
            <person name="Kaksonen A.H."/>
            <person name="Boxall N.J."/>
            <person name="Watkin E.L.J."/>
        </authorList>
    </citation>
    <scope>NUCLEOTIDE SEQUENCE [LARGE SCALE GENOMIC DNA]</scope>
    <source>
        <strain evidence="7 8">V8</strain>
    </source>
</reference>
<feature type="region of interest" description="Disordered" evidence="5">
    <location>
        <begin position="284"/>
        <end position="357"/>
    </location>
</feature>
<feature type="domain" description="Peptidase S49" evidence="6">
    <location>
        <begin position="130"/>
        <end position="274"/>
    </location>
</feature>
<dbReference type="GO" id="GO:0006508">
    <property type="term" value="P:proteolysis"/>
    <property type="evidence" value="ECO:0007669"/>
    <property type="project" value="UniProtKB-KW"/>
</dbReference>
<gene>
    <name evidence="7" type="ORF">BW247_08585</name>
</gene>
<keyword evidence="3" id="KW-0378">Hydrolase</keyword>
<feature type="compositionally biased region" description="Polar residues" evidence="5">
    <location>
        <begin position="334"/>
        <end position="343"/>
    </location>
</feature>
<evidence type="ECO:0000313" key="7">
    <source>
        <dbReference type="EMBL" id="APZ43138.1"/>
    </source>
</evidence>
<dbReference type="PANTHER" id="PTHR33209:SF1">
    <property type="entry name" value="PEPTIDASE S49 DOMAIN-CONTAINING PROTEIN"/>
    <property type="match status" value="1"/>
</dbReference>
<evidence type="ECO:0000256" key="2">
    <source>
        <dbReference type="ARBA" id="ARBA00022670"/>
    </source>
</evidence>
<evidence type="ECO:0000256" key="5">
    <source>
        <dbReference type="SAM" id="MobiDB-lite"/>
    </source>
</evidence>
<dbReference type="SUPFAM" id="SSF52096">
    <property type="entry name" value="ClpP/crotonase"/>
    <property type="match status" value="1"/>
</dbReference>
<evidence type="ECO:0000259" key="6">
    <source>
        <dbReference type="Pfam" id="PF01343"/>
    </source>
</evidence>
<dbReference type="EMBL" id="CP019434">
    <property type="protein sequence ID" value="APZ43138.1"/>
    <property type="molecule type" value="Genomic_DNA"/>
</dbReference>
<keyword evidence="4" id="KW-0720">Serine protease</keyword>
<dbReference type="Pfam" id="PF01343">
    <property type="entry name" value="Peptidase_S49"/>
    <property type="match status" value="1"/>
</dbReference>
<evidence type="ECO:0000313" key="8">
    <source>
        <dbReference type="Proteomes" id="UP000243807"/>
    </source>
</evidence>
<name>A0A1P8UH29_9GAMM</name>
<keyword evidence="8" id="KW-1185">Reference proteome</keyword>
<accession>A0A1P8UH29</accession>
<dbReference type="GO" id="GO:0008236">
    <property type="term" value="F:serine-type peptidase activity"/>
    <property type="evidence" value="ECO:0007669"/>
    <property type="project" value="UniProtKB-KW"/>
</dbReference>
<dbReference type="STRING" id="1765967.BW247_08585"/>
<dbReference type="PANTHER" id="PTHR33209">
    <property type="entry name" value="PROTEASE 4"/>
    <property type="match status" value="1"/>
</dbReference>
<dbReference type="InterPro" id="IPR033855">
    <property type="entry name" value="Protein_C"/>
</dbReference>
<organism evidence="7 8">
    <name type="scientific">Acidihalobacter ferrooxydans</name>
    <dbReference type="NCBI Taxonomy" id="1765967"/>
    <lineage>
        <taxon>Bacteria</taxon>
        <taxon>Pseudomonadati</taxon>
        <taxon>Pseudomonadota</taxon>
        <taxon>Gammaproteobacteria</taxon>
        <taxon>Chromatiales</taxon>
        <taxon>Ectothiorhodospiraceae</taxon>
        <taxon>Acidihalobacter</taxon>
    </lineage>
</organism>
<protein>
    <submittedName>
        <fullName evidence="7">Clp protease ClpP</fullName>
    </submittedName>
</protein>
<dbReference type="KEGG" id="afy:BW247_08585"/>
<evidence type="ECO:0000256" key="4">
    <source>
        <dbReference type="ARBA" id="ARBA00022825"/>
    </source>
</evidence>